<reference evidence="2 3" key="1">
    <citation type="submission" date="2018-11" db="EMBL/GenBank/DDBJ databases">
        <title>YIM 102482-1 draft genome.</title>
        <authorList>
            <person name="Li G."/>
            <person name="Jiang Y."/>
        </authorList>
    </citation>
    <scope>NUCLEOTIDE SEQUENCE [LARGE SCALE GENOMIC DNA]</scope>
    <source>
        <strain evidence="2 3">YIM 102482-1</strain>
    </source>
</reference>
<evidence type="ECO:0000313" key="2">
    <source>
        <dbReference type="EMBL" id="RRJ85555.1"/>
    </source>
</evidence>
<accession>A0A3P3VS32</accession>
<gene>
    <name evidence="2" type="ORF">EG850_13015</name>
</gene>
<feature type="signal peptide" evidence="1">
    <location>
        <begin position="1"/>
        <end position="24"/>
    </location>
</feature>
<feature type="chain" id="PRO_5039364048" evidence="1">
    <location>
        <begin position="25"/>
        <end position="194"/>
    </location>
</feature>
<keyword evidence="1" id="KW-0732">Signal</keyword>
<evidence type="ECO:0000313" key="3">
    <source>
        <dbReference type="Proteomes" id="UP000274391"/>
    </source>
</evidence>
<dbReference type="EMBL" id="RQVS01000028">
    <property type="protein sequence ID" value="RRJ85555.1"/>
    <property type="molecule type" value="Genomic_DNA"/>
</dbReference>
<dbReference type="Gene3D" id="3.30.2030.30">
    <property type="match status" value="1"/>
</dbReference>
<organism evidence="2 3">
    <name type="scientific">Gulosibacter macacae</name>
    <dbReference type="NCBI Taxonomy" id="2488791"/>
    <lineage>
        <taxon>Bacteria</taxon>
        <taxon>Bacillati</taxon>
        <taxon>Actinomycetota</taxon>
        <taxon>Actinomycetes</taxon>
        <taxon>Micrococcales</taxon>
        <taxon>Microbacteriaceae</taxon>
        <taxon>Gulosibacter</taxon>
    </lineage>
</organism>
<sequence>MRNRNLVAWLCVMLLCLTGCSSFGGGNVFEEFRLDGDAPISQRETLDSYAERVLPVIDDFQRSVSAAGAGELRVGEREVPRFPATMCGDDGYLIRARAALGELVPLETLISLGNERFLPLGFSGPRVTERENGKTDLYWFDKENGGAVSVIHAPGSHIGIGSESGCRILNADVNDFRAELAANYPYEPGFTRPN</sequence>
<name>A0A3P3VS32_9MICO</name>
<protein>
    <submittedName>
        <fullName evidence="2">DUF4853 domain-containing protein</fullName>
    </submittedName>
</protein>
<proteinExistence type="predicted"/>
<comment type="caution">
    <text evidence="2">The sequence shown here is derived from an EMBL/GenBank/DDBJ whole genome shotgun (WGS) entry which is preliminary data.</text>
</comment>
<dbReference type="AlphaFoldDB" id="A0A3P3VS32"/>
<evidence type="ECO:0000256" key="1">
    <source>
        <dbReference type="SAM" id="SignalP"/>
    </source>
</evidence>
<keyword evidence="3" id="KW-1185">Reference proteome</keyword>
<dbReference type="Proteomes" id="UP000274391">
    <property type="component" value="Unassembled WGS sequence"/>
</dbReference>